<dbReference type="PANTHER" id="PTHR13696">
    <property type="entry name" value="P-LOOP CONTAINING NUCLEOSIDE TRIPHOSPHATE HYDROLASE"/>
    <property type="match status" value="1"/>
</dbReference>
<reference evidence="2 3" key="1">
    <citation type="submission" date="2018-10" db="EMBL/GenBank/DDBJ databases">
        <title>Cultivation of a novel Methanohalophilus strain from Kebrit Deep of the Red Sea and a genomic comparison of members of the genus Methanohalophilus.</title>
        <authorList>
            <person name="Guan Y."/>
            <person name="Ngugi D.K."/>
            <person name="Stingl U."/>
        </authorList>
    </citation>
    <scope>NUCLEOTIDE SEQUENCE [LARGE SCALE GENOMIC DNA]</scope>
    <source>
        <strain evidence="2 3">DSM 7471</strain>
    </source>
</reference>
<evidence type="ECO:0000313" key="3">
    <source>
        <dbReference type="Proteomes" id="UP000278252"/>
    </source>
</evidence>
<name>A0A3M9LJJ2_9EURY</name>
<evidence type="ECO:0000259" key="1">
    <source>
        <dbReference type="Pfam" id="PF13614"/>
    </source>
</evidence>
<organism evidence="2 3">
    <name type="scientific">Methanohalophilus portucalensis FDF-1</name>
    <dbReference type="NCBI Taxonomy" id="523843"/>
    <lineage>
        <taxon>Archaea</taxon>
        <taxon>Methanobacteriati</taxon>
        <taxon>Methanobacteriota</taxon>
        <taxon>Stenosarchaea group</taxon>
        <taxon>Methanomicrobia</taxon>
        <taxon>Methanosarcinales</taxon>
        <taxon>Methanosarcinaceae</taxon>
        <taxon>Methanohalophilus</taxon>
    </lineage>
</organism>
<comment type="caution">
    <text evidence="2">The sequence shown here is derived from an EMBL/GenBank/DDBJ whole genome shotgun (WGS) entry which is preliminary data.</text>
</comment>
<evidence type="ECO:0000313" key="2">
    <source>
        <dbReference type="EMBL" id="RNI13471.1"/>
    </source>
</evidence>
<dbReference type="SUPFAM" id="SSF52540">
    <property type="entry name" value="P-loop containing nucleoside triphosphate hydrolases"/>
    <property type="match status" value="1"/>
</dbReference>
<protein>
    <submittedName>
        <fullName evidence="2">ParA family protein</fullName>
    </submittedName>
</protein>
<dbReference type="AlphaFoldDB" id="A0A3M9LJJ2"/>
<dbReference type="InterPro" id="IPR050678">
    <property type="entry name" value="DNA_Partitioning_ATPase"/>
</dbReference>
<dbReference type="EMBL" id="RJJH01000001">
    <property type="protein sequence ID" value="RNI13471.1"/>
    <property type="molecule type" value="Genomic_DNA"/>
</dbReference>
<feature type="domain" description="AAA" evidence="1">
    <location>
        <begin position="11"/>
        <end position="178"/>
    </location>
</feature>
<sequence length="252" mass="27840">MWANRMKDTFTIAVHSPRGGTGKTSVAINLACAYAKEGKDVCLLDMDLKSPSTFNGMFPPSGKWINDIFDYKKNIREVIVDGSKSIASESRFYVGYSNPEISAIREFSSKDRKWQSNALKALIQSKKDLQKEGFDVVIMDTSPGVDFTSANVVASSDYVLMVVKPNEYCLTNIKQAIDGIYAPLGKKCGIVENMCLNEQSLQMGEKYGVPVLTSIPCMCEVSAHGLSKIFTVEEPSHPFSSSIDRLKNSINY</sequence>
<dbReference type="Pfam" id="PF13614">
    <property type="entry name" value="AAA_31"/>
    <property type="match status" value="1"/>
</dbReference>
<proteinExistence type="predicted"/>
<gene>
    <name evidence="2" type="ORF">EFE41_02520</name>
</gene>
<dbReference type="InterPro" id="IPR025669">
    <property type="entry name" value="AAA_dom"/>
</dbReference>
<dbReference type="InterPro" id="IPR027417">
    <property type="entry name" value="P-loop_NTPase"/>
</dbReference>
<dbReference type="Proteomes" id="UP000278252">
    <property type="component" value="Unassembled WGS sequence"/>
</dbReference>
<accession>A0A3M9LJJ2</accession>
<dbReference type="Gene3D" id="3.40.50.300">
    <property type="entry name" value="P-loop containing nucleotide triphosphate hydrolases"/>
    <property type="match status" value="1"/>
</dbReference>
<dbReference type="PANTHER" id="PTHR13696:SF52">
    <property type="entry name" value="PARA FAMILY PROTEIN CT_582"/>
    <property type="match status" value="1"/>
</dbReference>